<dbReference type="PATRIC" id="fig|750.21.peg.1765"/>
<evidence type="ECO:0000313" key="12">
    <source>
        <dbReference type="EMBL" id="OBW96531.1"/>
    </source>
</evidence>
<dbReference type="OrthoDB" id="784582at2"/>
<dbReference type="CDD" id="cd00342">
    <property type="entry name" value="gram_neg_porins"/>
    <property type="match status" value="1"/>
</dbReference>
<evidence type="ECO:0000256" key="2">
    <source>
        <dbReference type="ARBA" id="ARBA00022448"/>
    </source>
</evidence>
<keyword evidence="3" id="KW-1134">Transmembrane beta strand</keyword>
<evidence type="ECO:0000256" key="7">
    <source>
        <dbReference type="ARBA" id="ARBA00023114"/>
    </source>
</evidence>
<dbReference type="InterPro" id="IPR050298">
    <property type="entry name" value="Gram-neg_bact_OMP"/>
</dbReference>
<dbReference type="Pfam" id="PF13609">
    <property type="entry name" value="Porin_4"/>
    <property type="match status" value="1"/>
</dbReference>
<sequence length="350" mass="38062">MKKTLVALAVAAMAATSANAAVVYNQDGTKVDVGGSFRVLLSKNTDERADLKNVGSRVWIKGTQDLGDGYSALANLEIRFDKNGTDSFSDIEAKRVYAGFAKEGVGTLTFGNQLTNLDDVAVSDYTYDLGGIKQTATSGKKVAKFRSADFAGFSFGLDYLFGEQDKDEYNHGSGFGVSAFYTTPEFAADTKLNFEAGFSQVKVGKYQGSPIQEHKVNAFLVGAELVSGPFSLGVDYSQKKATDDFNGIGYKFNKELHAVALPFNKLHELEVGVKYKYLDNASIYGEYINGKASSADGNTYTKRNAGILGTDYWFTKSVVAYLEGGTFKYKNQDGDKETDNRVGVGFRVYF</sequence>
<evidence type="ECO:0000256" key="8">
    <source>
        <dbReference type="ARBA" id="ARBA00023136"/>
    </source>
</evidence>
<dbReference type="InterPro" id="IPR002299">
    <property type="entry name" value="Porin_Neis"/>
</dbReference>
<dbReference type="PANTHER" id="PTHR34501:SF2">
    <property type="entry name" value="OUTER MEMBRANE PORIN F-RELATED"/>
    <property type="match status" value="1"/>
</dbReference>
<dbReference type="PANTHER" id="PTHR34501">
    <property type="entry name" value="PROTEIN YDDL-RELATED"/>
    <property type="match status" value="1"/>
</dbReference>
<accession>A0A1A7P474</accession>
<evidence type="ECO:0000256" key="5">
    <source>
        <dbReference type="ARBA" id="ARBA00022729"/>
    </source>
</evidence>
<proteinExistence type="predicted"/>
<keyword evidence="7" id="KW-0626">Porin</keyword>
<protein>
    <submittedName>
        <fullName evidence="12">Membrane protein</fullName>
    </submittedName>
</protein>
<dbReference type="PRINTS" id="PR00184">
    <property type="entry name" value="NEISSPPORIN"/>
</dbReference>
<dbReference type="SUPFAM" id="SSF56935">
    <property type="entry name" value="Porins"/>
    <property type="match status" value="1"/>
</dbReference>
<gene>
    <name evidence="12" type="ORF">QV03_10905</name>
</gene>
<name>A0A1A7P474_9PAST</name>
<comment type="caution">
    <text evidence="12">The sequence shown here is derived from an EMBL/GenBank/DDBJ whole genome shotgun (WGS) entry which is preliminary data.</text>
</comment>
<keyword evidence="6" id="KW-0406">Ion transport</keyword>
<dbReference type="InterPro" id="IPR023614">
    <property type="entry name" value="Porin_dom_sf"/>
</dbReference>
<evidence type="ECO:0000256" key="9">
    <source>
        <dbReference type="ARBA" id="ARBA00023237"/>
    </source>
</evidence>
<dbReference type="InterPro" id="IPR033900">
    <property type="entry name" value="Gram_neg_porin_domain"/>
</dbReference>
<evidence type="ECO:0000256" key="4">
    <source>
        <dbReference type="ARBA" id="ARBA00022692"/>
    </source>
</evidence>
<feature type="signal peptide" evidence="10">
    <location>
        <begin position="1"/>
        <end position="20"/>
    </location>
</feature>
<keyword evidence="4" id="KW-0812">Transmembrane</keyword>
<dbReference type="GO" id="GO:0046930">
    <property type="term" value="C:pore complex"/>
    <property type="evidence" value="ECO:0007669"/>
    <property type="project" value="UniProtKB-KW"/>
</dbReference>
<feature type="domain" description="Porin" evidence="11">
    <location>
        <begin position="7"/>
        <end position="332"/>
    </location>
</feature>
<comment type="subcellular location">
    <subcellularLocation>
        <location evidence="1">Cell outer membrane</location>
        <topology evidence="1">Multi-pass membrane protein</topology>
    </subcellularLocation>
</comment>
<dbReference type="EMBL" id="JTJO01000062">
    <property type="protein sequence ID" value="OBW96531.1"/>
    <property type="molecule type" value="Genomic_DNA"/>
</dbReference>
<evidence type="ECO:0000256" key="10">
    <source>
        <dbReference type="SAM" id="SignalP"/>
    </source>
</evidence>
<evidence type="ECO:0000256" key="3">
    <source>
        <dbReference type="ARBA" id="ARBA00022452"/>
    </source>
</evidence>
<keyword evidence="9" id="KW-0998">Cell outer membrane</keyword>
<evidence type="ECO:0000256" key="6">
    <source>
        <dbReference type="ARBA" id="ARBA00023065"/>
    </source>
</evidence>
<dbReference type="GO" id="GO:0015288">
    <property type="term" value="F:porin activity"/>
    <property type="evidence" value="ECO:0007669"/>
    <property type="project" value="UniProtKB-KW"/>
</dbReference>
<dbReference type="Proteomes" id="UP000092643">
    <property type="component" value="Unassembled WGS sequence"/>
</dbReference>
<organism evidence="12 13">
    <name type="scientific">Gallibacterium anatis</name>
    <dbReference type="NCBI Taxonomy" id="750"/>
    <lineage>
        <taxon>Bacteria</taxon>
        <taxon>Pseudomonadati</taxon>
        <taxon>Pseudomonadota</taxon>
        <taxon>Gammaproteobacteria</taxon>
        <taxon>Pasteurellales</taxon>
        <taxon>Pasteurellaceae</taxon>
        <taxon>Gallibacterium</taxon>
    </lineage>
</organism>
<dbReference type="RefSeq" id="WP_039080996.1">
    <property type="nucleotide sequence ID" value="NZ_JPXR01000009.1"/>
</dbReference>
<dbReference type="Gene3D" id="2.40.160.10">
    <property type="entry name" value="Porin"/>
    <property type="match status" value="1"/>
</dbReference>
<dbReference type="AlphaFoldDB" id="A0A1A7P474"/>
<feature type="chain" id="PRO_5009828461" evidence="10">
    <location>
        <begin position="21"/>
        <end position="350"/>
    </location>
</feature>
<evidence type="ECO:0000313" key="13">
    <source>
        <dbReference type="Proteomes" id="UP000092643"/>
    </source>
</evidence>
<reference evidence="12 13" key="1">
    <citation type="submission" date="2014-11" db="EMBL/GenBank/DDBJ databases">
        <title>Pan-genome of Gallibacterium spp.</title>
        <authorList>
            <person name="Kudirkiene E."/>
            <person name="Bojesen A.M."/>
        </authorList>
    </citation>
    <scope>NUCLEOTIDE SEQUENCE [LARGE SCALE GENOMIC DNA]</scope>
    <source>
        <strain evidence="12 13">F 279</strain>
    </source>
</reference>
<keyword evidence="8" id="KW-0472">Membrane</keyword>
<evidence type="ECO:0000259" key="11">
    <source>
        <dbReference type="Pfam" id="PF13609"/>
    </source>
</evidence>
<dbReference type="GO" id="GO:0006811">
    <property type="term" value="P:monoatomic ion transport"/>
    <property type="evidence" value="ECO:0007669"/>
    <property type="project" value="UniProtKB-KW"/>
</dbReference>
<dbReference type="GO" id="GO:0009279">
    <property type="term" value="C:cell outer membrane"/>
    <property type="evidence" value="ECO:0007669"/>
    <property type="project" value="UniProtKB-SubCell"/>
</dbReference>
<evidence type="ECO:0000256" key="1">
    <source>
        <dbReference type="ARBA" id="ARBA00004571"/>
    </source>
</evidence>
<keyword evidence="5 10" id="KW-0732">Signal</keyword>
<keyword evidence="2" id="KW-0813">Transport</keyword>